<organism evidence="2 3">
    <name type="scientific">Acidocella aquatica</name>
    <dbReference type="NCBI Taxonomy" id="1922313"/>
    <lineage>
        <taxon>Bacteria</taxon>
        <taxon>Pseudomonadati</taxon>
        <taxon>Pseudomonadota</taxon>
        <taxon>Alphaproteobacteria</taxon>
        <taxon>Acetobacterales</taxon>
        <taxon>Acidocellaceae</taxon>
        <taxon>Acidocella</taxon>
    </lineage>
</organism>
<dbReference type="PANTHER" id="PTHR32063">
    <property type="match status" value="1"/>
</dbReference>
<keyword evidence="3" id="KW-1185">Reference proteome</keyword>
<dbReference type="SUPFAM" id="SSF82866">
    <property type="entry name" value="Multidrug efflux transporter AcrB transmembrane domain"/>
    <property type="match status" value="2"/>
</dbReference>
<dbReference type="PANTHER" id="PTHR32063:SF0">
    <property type="entry name" value="SWARMING MOTILITY PROTEIN SWRC"/>
    <property type="match status" value="1"/>
</dbReference>
<protein>
    <submittedName>
        <fullName evidence="2">Multidrug ABC transporter</fullName>
    </submittedName>
</protein>
<feature type="transmembrane region" description="Helical" evidence="1">
    <location>
        <begin position="433"/>
        <end position="453"/>
    </location>
</feature>
<comment type="caution">
    <text evidence="2">The sequence shown here is derived from an EMBL/GenBank/DDBJ whole genome shotgun (WGS) entry which is preliminary data.</text>
</comment>
<reference evidence="3" key="1">
    <citation type="journal article" date="2019" name="Int. J. Syst. Evol. Microbiol.">
        <title>The Global Catalogue of Microorganisms (GCM) 10K type strain sequencing project: providing services to taxonomists for standard genome sequencing and annotation.</title>
        <authorList>
            <consortium name="The Broad Institute Genomics Platform"/>
            <consortium name="The Broad Institute Genome Sequencing Center for Infectious Disease"/>
            <person name="Wu L."/>
            <person name="Ma J."/>
        </authorList>
    </citation>
    <scope>NUCLEOTIDE SEQUENCE [LARGE SCALE GENOMIC DNA]</scope>
    <source>
        <strain evidence="3">NBRC 112502</strain>
    </source>
</reference>
<keyword evidence="1" id="KW-0472">Membrane</keyword>
<accession>A0ABQ6A7Y9</accession>
<dbReference type="InterPro" id="IPR027463">
    <property type="entry name" value="AcrB_DN_DC_subdom"/>
</dbReference>
<dbReference type="PRINTS" id="PR00702">
    <property type="entry name" value="ACRIFLAVINRP"/>
</dbReference>
<proteinExistence type="predicted"/>
<feature type="transmembrane region" description="Helical" evidence="1">
    <location>
        <begin position="342"/>
        <end position="362"/>
    </location>
</feature>
<dbReference type="SUPFAM" id="SSF82693">
    <property type="entry name" value="Multidrug efflux transporter AcrB pore domain, PN1, PN2, PC1 and PC2 subdomains"/>
    <property type="match status" value="3"/>
</dbReference>
<feature type="transmembrane region" description="Helical" evidence="1">
    <location>
        <begin position="975"/>
        <end position="1000"/>
    </location>
</feature>
<dbReference type="InterPro" id="IPR001036">
    <property type="entry name" value="Acrflvin-R"/>
</dbReference>
<feature type="transmembrane region" description="Helical" evidence="1">
    <location>
        <begin position="319"/>
        <end position="335"/>
    </location>
</feature>
<dbReference type="Gene3D" id="1.20.1640.10">
    <property type="entry name" value="Multidrug efflux transporter AcrB transmembrane domain"/>
    <property type="match status" value="2"/>
</dbReference>
<dbReference type="Gene3D" id="3.30.2090.10">
    <property type="entry name" value="Multidrug efflux transporter AcrB TolC docking domain, DN and DC subdomains"/>
    <property type="match status" value="2"/>
</dbReference>
<feature type="transmembrane region" description="Helical" evidence="1">
    <location>
        <begin position="515"/>
        <end position="535"/>
    </location>
</feature>
<feature type="transmembrane region" description="Helical" evidence="1">
    <location>
        <begin position="842"/>
        <end position="864"/>
    </location>
</feature>
<keyword evidence="1" id="KW-0812">Transmembrane</keyword>
<dbReference type="Gene3D" id="3.30.70.1440">
    <property type="entry name" value="Multidrug efflux transporter AcrB pore domain"/>
    <property type="match status" value="1"/>
</dbReference>
<evidence type="ECO:0000313" key="3">
    <source>
        <dbReference type="Proteomes" id="UP001156641"/>
    </source>
</evidence>
<feature type="transmembrane region" description="Helical" evidence="1">
    <location>
        <begin position="871"/>
        <end position="895"/>
    </location>
</feature>
<dbReference type="Proteomes" id="UP001156641">
    <property type="component" value="Unassembled WGS sequence"/>
</dbReference>
<gene>
    <name evidence="2" type="ORF">GCM10010909_32850</name>
</gene>
<sequence>MAGALALAGIAAAVSLPIGLFPNISFPRVRVNISTGDQPAGQMMLQVTQPMEQAVRVVPGVTDITSTTSRGAAQIIIDFAWGTDMTTATLAVNAAVTQLLPSLPTNTNYTVLRMDPTVFPFMAYSLTSKTVSQVKLQNLAQYQIVPLLSAVEGISQVQVQGGNTAEIEVNVDPQRLAAFHLTLANVTQAITAANALQSVGRVEDHDLLYLLLENNAPKGLQDIKDVVLRGGPQGVVRLSDVAAVYDGVQPKFYDVLADGKSAVTVLLFQQRGSNSVAIAKAVQAALDGFKGQIPPGVKVSKWYDQSTLVVAAASSVRDAILIGVVLAAFVLMFFLRSWRITLLALFIVPASMASAILVLSMLGMSFNIMTLGGLAASVGLVIDDVIVMIEHIARRASGELSAEHVSDGAIWTQDTRILHAGTEFLTPLTGSSAATLIVFAPLGFLTGVTGAFFKALSLTMAATLFASWLLTAFAVPLLAGKLIDFQKWHDPEAEHPSWLTRTHGSLLVRVFKQPLVLVVVVALLLGVGAFSFTHVQTGFMPNLDEGGFVMDYQSNPGTSLAETRREIAQVEDILRADPAVDSFSTRIGAGFGGDLNEPNQGDIVVRLTPVGTRPAIDEVMQRLGDQITAQVPGVDTDLHQLMGDEIGDLTGVPQPIEIKLAGSDTGQLDAAAQRVSDAITSIAGVNSVVNGIVPAGDAYDIHVDQVRAAMLGLDPATVAASLNTELAGSVVTMLQLANQQIGVRVQLSPRARHNTDDLAGVLIATPAGRLVPLGQIATFSIEAGQPEITRENLQQIVAVTARIDGRGLGSTIADVKIALGKPGVLGAGVTYTLGGLYQQQQIAFAGLVRVFIAALLAEFVLLLFLYERFALVFSIMGTALLSTTAVFTGLFLTGIELNITALMGMTMIVGIATEMAIFYISEYTLLLKTMPVREALITASANRLRPIAMTTLAAILTLLPLALDLGQGAGMQQPLAIAIISGLLVQFPLVLLALPVLLWVTRPGDQENDLNAL</sequence>
<keyword evidence="1" id="KW-1133">Transmembrane helix</keyword>
<evidence type="ECO:0000256" key="1">
    <source>
        <dbReference type="SAM" id="Phobius"/>
    </source>
</evidence>
<feature type="transmembrane region" description="Helical" evidence="1">
    <location>
        <begin position="459"/>
        <end position="479"/>
    </location>
</feature>
<feature type="transmembrane region" description="Helical" evidence="1">
    <location>
        <begin position="947"/>
        <end position="963"/>
    </location>
</feature>
<dbReference type="Gene3D" id="3.30.70.1320">
    <property type="entry name" value="Multidrug efflux transporter AcrB pore domain like"/>
    <property type="match status" value="1"/>
</dbReference>
<dbReference type="EMBL" id="BSOS01000090">
    <property type="protein sequence ID" value="GLR68604.1"/>
    <property type="molecule type" value="Genomic_DNA"/>
</dbReference>
<name>A0ABQ6A7Y9_9PROT</name>
<dbReference type="Gene3D" id="3.30.70.1430">
    <property type="entry name" value="Multidrug efflux transporter AcrB pore domain"/>
    <property type="match status" value="2"/>
</dbReference>
<feature type="transmembrane region" description="Helical" evidence="1">
    <location>
        <begin position="901"/>
        <end position="926"/>
    </location>
</feature>
<dbReference type="SUPFAM" id="SSF82714">
    <property type="entry name" value="Multidrug efflux transporter AcrB TolC docking domain, DN and DC subdomains"/>
    <property type="match status" value="2"/>
</dbReference>
<dbReference type="Pfam" id="PF00873">
    <property type="entry name" value="ACR_tran"/>
    <property type="match status" value="1"/>
</dbReference>
<evidence type="ECO:0000313" key="2">
    <source>
        <dbReference type="EMBL" id="GLR68604.1"/>
    </source>
</evidence>